<dbReference type="AlphaFoldDB" id="A0A1Y6D4Q4"/>
<comment type="subcellular location">
    <subcellularLocation>
        <location evidence="1">Cell membrane</location>
        <topology evidence="1">Multi-pass membrane protein</topology>
    </subcellularLocation>
</comment>
<dbReference type="STRING" id="1760988.SAMN02949497_0217"/>
<feature type="transmembrane region" description="Helical" evidence="7">
    <location>
        <begin position="277"/>
        <end position="296"/>
    </location>
</feature>
<feature type="transmembrane region" description="Helical" evidence="7">
    <location>
        <begin position="179"/>
        <end position="198"/>
    </location>
</feature>
<dbReference type="EMBL" id="FXAM01000003">
    <property type="protein sequence ID" value="SMF97647.1"/>
    <property type="molecule type" value="Genomic_DNA"/>
</dbReference>
<dbReference type="CDD" id="cd13125">
    <property type="entry name" value="MATE_like_10"/>
    <property type="match status" value="1"/>
</dbReference>
<accession>A0A1Y6D4Q4</accession>
<feature type="transmembrane region" description="Helical" evidence="7">
    <location>
        <begin position="243"/>
        <end position="265"/>
    </location>
</feature>
<keyword evidence="9" id="KW-1185">Reference proteome</keyword>
<dbReference type="Proteomes" id="UP000192923">
    <property type="component" value="Unassembled WGS sequence"/>
</dbReference>
<keyword evidence="5 7" id="KW-0472">Membrane</keyword>
<evidence type="ECO:0000256" key="5">
    <source>
        <dbReference type="ARBA" id="ARBA00023136"/>
    </source>
</evidence>
<reference evidence="8 9" key="1">
    <citation type="submission" date="2016-12" db="EMBL/GenBank/DDBJ databases">
        <authorList>
            <person name="Song W.-J."/>
            <person name="Kurnit D.M."/>
        </authorList>
    </citation>
    <scope>NUCLEOTIDE SEQUENCE [LARGE SCALE GENOMIC DNA]</scope>
    <source>
        <strain evidence="8 9">175</strain>
    </source>
</reference>
<sequence length="584" mass="62342">MAVAKAMARNPTLDGASEDTRDAPSYGRILKSSALIGAASLVNIGIGMVRTKAMALLLGPSGVGLLGLYSAIFDLAQSIAGMGIVSSGVRQIAEAAGSGETARIAHTAAVLRRTTWFLGVFGAVLLAALAVPVSRLSFGDADHAGAIALLALAVLCRVVSDGQGALIQGLRRIGDLAKLGMLAALYSTLIGVPIVYALGEAGVVPSLVAVALASFATSCWYSRKVRFPAVQFKALQLRREQMALLRLGFAFMASGLMMMGTAYLIRILLLRQFGPAAAGLYQAAWTLGGLYVGLVLQAMGADFYPRLTAVAQDDPQCNRLVNEQAHVSLLLAGPGAIATLALAPWVLHLFYAAEFQGAVEVLRWLCLGMMLRIVSWPMGFIILAKGAQGWFFWSETLWTLVYLALAWLGVERHGLAGAGMAFALAYVFHCLMVYAIARRLSGFAWSAANVRANLLYLPLIAVVFGGCYGLPGDAALAVGLAATAWGGAYSLRSLTTLVPPDRLPRRFRPILGGLDALSVRRAPAQVAKTPAFLAKLGFALMIATVFGMWVHWYGRNYDWTQDEAWPILELPIRWQSAIKDEYYG</sequence>
<dbReference type="InterPro" id="IPR044550">
    <property type="entry name" value="WzxE"/>
</dbReference>
<evidence type="ECO:0000313" key="8">
    <source>
        <dbReference type="EMBL" id="SMF97647.1"/>
    </source>
</evidence>
<dbReference type="GO" id="GO:0005886">
    <property type="term" value="C:plasma membrane"/>
    <property type="evidence" value="ECO:0007669"/>
    <property type="project" value="UniProtKB-SubCell"/>
</dbReference>
<evidence type="ECO:0000256" key="6">
    <source>
        <dbReference type="SAM" id="MobiDB-lite"/>
    </source>
</evidence>
<feature type="region of interest" description="Disordered" evidence="6">
    <location>
        <begin position="1"/>
        <end position="22"/>
    </location>
</feature>
<keyword evidence="2" id="KW-1003">Cell membrane</keyword>
<feature type="transmembrane region" description="Helical" evidence="7">
    <location>
        <begin position="449"/>
        <end position="471"/>
    </location>
</feature>
<dbReference type="InterPro" id="IPR050833">
    <property type="entry name" value="Poly_Biosynth_Transport"/>
</dbReference>
<evidence type="ECO:0000256" key="3">
    <source>
        <dbReference type="ARBA" id="ARBA00022692"/>
    </source>
</evidence>
<evidence type="ECO:0000313" key="9">
    <source>
        <dbReference type="Proteomes" id="UP000192923"/>
    </source>
</evidence>
<dbReference type="PANTHER" id="PTHR30250">
    <property type="entry name" value="PST FAMILY PREDICTED COLANIC ACID TRANSPORTER"/>
    <property type="match status" value="1"/>
</dbReference>
<feature type="transmembrane region" description="Helical" evidence="7">
    <location>
        <begin position="532"/>
        <end position="552"/>
    </location>
</feature>
<evidence type="ECO:0000256" key="2">
    <source>
        <dbReference type="ARBA" id="ARBA00022475"/>
    </source>
</evidence>
<evidence type="ECO:0000256" key="4">
    <source>
        <dbReference type="ARBA" id="ARBA00022989"/>
    </source>
</evidence>
<protein>
    <submittedName>
        <fullName evidence="8">Polysaccharide transporter, PST family</fullName>
    </submittedName>
</protein>
<proteinExistence type="predicted"/>
<feature type="transmembrane region" description="Helical" evidence="7">
    <location>
        <begin position="477"/>
        <end position="498"/>
    </location>
</feature>
<feature type="transmembrane region" description="Helical" evidence="7">
    <location>
        <begin position="204"/>
        <end position="222"/>
    </location>
</feature>
<feature type="transmembrane region" description="Helical" evidence="7">
    <location>
        <begin position="29"/>
        <end position="49"/>
    </location>
</feature>
<feature type="transmembrane region" description="Helical" evidence="7">
    <location>
        <begin position="390"/>
        <end position="410"/>
    </location>
</feature>
<feature type="transmembrane region" description="Helical" evidence="7">
    <location>
        <begin position="144"/>
        <end position="167"/>
    </location>
</feature>
<dbReference type="PANTHER" id="PTHR30250:SF11">
    <property type="entry name" value="O-ANTIGEN TRANSPORTER-RELATED"/>
    <property type="match status" value="1"/>
</dbReference>
<dbReference type="Pfam" id="PF13440">
    <property type="entry name" value="Polysacc_synt_3"/>
    <property type="match status" value="1"/>
</dbReference>
<evidence type="ECO:0000256" key="1">
    <source>
        <dbReference type="ARBA" id="ARBA00004651"/>
    </source>
</evidence>
<keyword evidence="4 7" id="KW-1133">Transmembrane helix</keyword>
<name>A0A1Y6D4Q4_9GAMM</name>
<feature type="transmembrane region" description="Helical" evidence="7">
    <location>
        <begin position="416"/>
        <end position="437"/>
    </location>
</feature>
<feature type="transmembrane region" description="Helical" evidence="7">
    <location>
        <begin position="329"/>
        <end position="350"/>
    </location>
</feature>
<feature type="transmembrane region" description="Helical" evidence="7">
    <location>
        <begin position="362"/>
        <end position="383"/>
    </location>
</feature>
<gene>
    <name evidence="8" type="ORF">SAMN02949497_0217</name>
</gene>
<dbReference type="GO" id="GO:0009246">
    <property type="term" value="P:enterobacterial common antigen biosynthetic process"/>
    <property type="evidence" value="ECO:0007669"/>
    <property type="project" value="InterPro"/>
</dbReference>
<feature type="transmembrane region" description="Helical" evidence="7">
    <location>
        <begin position="116"/>
        <end position="138"/>
    </location>
</feature>
<organism evidence="8 9">
    <name type="scientific">Methylomagnum ishizawai</name>
    <dbReference type="NCBI Taxonomy" id="1760988"/>
    <lineage>
        <taxon>Bacteria</taxon>
        <taxon>Pseudomonadati</taxon>
        <taxon>Pseudomonadota</taxon>
        <taxon>Gammaproteobacteria</taxon>
        <taxon>Methylococcales</taxon>
        <taxon>Methylococcaceae</taxon>
        <taxon>Methylomagnum</taxon>
    </lineage>
</organism>
<evidence type="ECO:0000256" key="7">
    <source>
        <dbReference type="SAM" id="Phobius"/>
    </source>
</evidence>
<keyword evidence="3 7" id="KW-0812">Transmembrane</keyword>